<comment type="similarity">
    <text evidence="1">Belongs to the carotenoid oxygenase family.</text>
</comment>
<evidence type="ECO:0000256" key="2">
    <source>
        <dbReference type="ARBA" id="ARBA00022723"/>
    </source>
</evidence>
<evidence type="ECO:0000256" key="4">
    <source>
        <dbReference type="ARBA" id="ARBA00023004"/>
    </source>
</evidence>
<sequence>MAKITRRPENPYLAGNFAPVSQTRALTPCPHTGTIPSDLAGGQYVRNGGNPIESKELGRDVHWFDGDGMLSGVLFRRTGPTSQQIVPEFVNQFVQTDVYLNATGNENLKRRVVPSIATLIGGSFFAICWSIVRGFILAFISRLPGSPFVIKKMSVANTAVVYHDGRALATCESGPPMRFQLPGLETVGWFNGRKAENEPIVSKESGFGGDGLLSFFKEWTTGHPKVDPVTKEFISFHASTSAPFVEYSVIPPESPASPKTPSQPKFNLPVPGIKSPKMMHDFGVSRQHTIIMDLPLSLNPLKMLAGLPVVSYDKTENSRFGVFPRHHPEKVQWFETNPCVIFHTANSWDIESEDPKEGPSVCLVACRHTSAAIVYETAALEIKETGPVPEDLYEDEQTRLYYYRFGMELPGSTLQPTIHSQWGLSAIPFEFPVLSPALEMREARYIYCCSSTRSASFTAGLGKVVKITCLAKVDVQTLIKRGEDDPPEEVKGCVDNRPMEEVLQSTDPDDPIKLFAFPDGWYAQEARFVPRVGGASEDDGWLLTYVFDESQLLASGECAENAISELWIIDALSMKDIVARIKLPQRVPYGLHGAWFSEDEIAGQRPVDGFRSVSPKEEALKTNHGLLWHIRDFLEKRLG</sequence>
<evidence type="ECO:0000256" key="6">
    <source>
        <dbReference type="SAM" id="Phobius"/>
    </source>
</evidence>
<feature type="binding site" evidence="5">
    <location>
        <position position="223"/>
    </location>
    <ligand>
        <name>Fe cation</name>
        <dbReference type="ChEBI" id="CHEBI:24875"/>
        <note>catalytic</note>
    </ligand>
</feature>
<dbReference type="AlphaFoldDB" id="A0A136IQ68"/>
<reference evidence="8" key="1">
    <citation type="submission" date="2016-02" db="EMBL/GenBank/DDBJ databases">
        <title>Draft genome sequence of Microdochium bolleyi, a fungal endophyte of beachgrass.</title>
        <authorList>
            <consortium name="DOE Joint Genome Institute"/>
            <person name="David A.S."/>
            <person name="May G."/>
            <person name="Haridas S."/>
            <person name="Lim J."/>
            <person name="Wang M."/>
            <person name="Labutti K."/>
            <person name="Lipzen A."/>
            <person name="Barry K."/>
            <person name="Grigoriev I.V."/>
        </authorList>
    </citation>
    <scope>NUCLEOTIDE SEQUENCE [LARGE SCALE GENOMIC DNA]</scope>
    <source>
        <strain evidence="8">J235TASD1</strain>
    </source>
</reference>
<feature type="binding site" evidence="5">
    <location>
        <position position="343"/>
    </location>
    <ligand>
        <name>Fe cation</name>
        <dbReference type="ChEBI" id="CHEBI:24875"/>
        <note>catalytic</note>
    </ligand>
</feature>
<protein>
    <submittedName>
        <fullName evidence="7">Retinal pigment epithelial membrane protein</fullName>
    </submittedName>
</protein>
<dbReference type="GO" id="GO:0016121">
    <property type="term" value="P:carotene catabolic process"/>
    <property type="evidence" value="ECO:0007669"/>
    <property type="project" value="TreeGrafter"/>
</dbReference>
<keyword evidence="3" id="KW-0560">Oxidoreductase</keyword>
<dbReference type="STRING" id="196109.A0A136IQ68"/>
<dbReference type="EMBL" id="KQ964265">
    <property type="protein sequence ID" value="KXJ86849.1"/>
    <property type="molecule type" value="Genomic_DNA"/>
</dbReference>
<keyword evidence="4 5" id="KW-0408">Iron</keyword>
<feature type="transmembrane region" description="Helical" evidence="6">
    <location>
        <begin position="116"/>
        <end position="140"/>
    </location>
</feature>
<feature type="binding site" evidence="5">
    <location>
        <position position="280"/>
    </location>
    <ligand>
        <name>Fe cation</name>
        <dbReference type="ChEBI" id="CHEBI:24875"/>
        <note>catalytic</note>
    </ligand>
</feature>
<dbReference type="PANTHER" id="PTHR10543:SF89">
    <property type="entry name" value="CAROTENOID 9,10(9',10')-CLEAVAGE DIOXYGENASE 1"/>
    <property type="match status" value="1"/>
</dbReference>
<dbReference type="GO" id="GO:0010436">
    <property type="term" value="F:carotenoid dioxygenase activity"/>
    <property type="evidence" value="ECO:0007669"/>
    <property type="project" value="TreeGrafter"/>
</dbReference>
<proteinExistence type="inferred from homology"/>
<evidence type="ECO:0000256" key="5">
    <source>
        <dbReference type="PIRSR" id="PIRSR604294-1"/>
    </source>
</evidence>
<keyword evidence="6" id="KW-0812">Transmembrane</keyword>
<accession>A0A136IQ68</accession>
<keyword evidence="6" id="KW-1133">Transmembrane helix</keyword>
<evidence type="ECO:0000313" key="7">
    <source>
        <dbReference type="EMBL" id="KXJ86849.1"/>
    </source>
</evidence>
<keyword evidence="8" id="KW-1185">Reference proteome</keyword>
<dbReference type="Pfam" id="PF03055">
    <property type="entry name" value="RPE65"/>
    <property type="match status" value="1"/>
</dbReference>
<gene>
    <name evidence="7" type="ORF">Micbo1qcDRAFT_32760</name>
</gene>
<dbReference type="InParanoid" id="A0A136IQ68"/>
<dbReference type="InterPro" id="IPR004294">
    <property type="entry name" value="Carotenoid_Oase"/>
</dbReference>
<evidence type="ECO:0000313" key="8">
    <source>
        <dbReference type="Proteomes" id="UP000070501"/>
    </source>
</evidence>
<dbReference type="GO" id="GO:0046872">
    <property type="term" value="F:metal ion binding"/>
    <property type="evidence" value="ECO:0007669"/>
    <property type="project" value="UniProtKB-KW"/>
</dbReference>
<feature type="binding site" evidence="5">
    <location>
        <position position="592"/>
    </location>
    <ligand>
        <name>Fe cation</name>
        <dbReference type="ChEBI" id="CHEBI:24875"/>
        <note>catalytic</note>
    </ligand>
</feature>
<name>A0A136IQ68_9PEZI</name>
<evidence type="ECO:0000256" key="1">
    <source>
        <dbReference type="ARBA" id="ARBA00006787"/>
    </source>
</evidence>
<dbReference type="Proteomes" id="UP000070501">
    <property type="component" value="Unassembled WGS sequence"/>
</dbReference>
<dbReference type="OrthoDB" id="1069523at2759"/>
<keyword evidence="2 5" id="KW-0479">Metal-binding</keyword>
<dbReference type="PANTHER" id="PTHR10543">
    <property type="entry name" value="BETA-CAROTENE DIOXYGENASE"/>
    <property type="match status" value="1"/>
</dbReference>
<evidence type="ECO:0000256" key="3">
    <source>
        <dbReference type="ARBA" id="ARBA00023002"/>
    </source>
</evidence>
<comment type="cofactor">
    <cofactor evidence="5">
        <name>Fe(2+)</name>
        <dbReference type="ChEBI" id="CHEBI:29033"/>
    </cofactor>
    <text evidence="5">Binds 1 Fe(2+) ion per subunit.</text>
</comment>
<keyword evidence="6" id="KW-0472">Membrane</keyword>
<organism evidence="7 8">
    <name type="scientific">Microdochium bolleyi</name>
    <dbReference type="NCBI Taxonomy" id="196109"/>
    <lineage>
        <taxon>Eukaryota</taxon>
        <taxon>Fungi</taxon>
        <taxon>Dikarya</taxon>
        <taxon>Ascomycota</taxon>
        <taxon>Pezizomycotina</taxon>
        <taxon>Sordariomycetes</taxon>
        <taxon>Xylariomycetidae</taxon>
        <taxon>Xylariales</taxon>
        <taxon>Microdochiaceae</taxon>
        <taxon>Microdochium</taxon>
    </lineage>
</organism>